<comment type="caution">
    <text evidence="1">The sequence shown here is derived from an EMBL/GenBank/DDBJ whole genome shotgun (WGS) entry which is preliminary data.</text>
</comment>
<dbReference type="AlphaFoldDB" id="X1VMP8"/>
<protein>
    <submittedName>
        <fullName evidence="1">Uncharacterized protein</fullName>
    </submittedName>
</protein>
<evidence type="ECO:0000313" key="1">
    <source>
        <dbReference type="EMBL" id="GAJ09855.1"/>
    </source>
</evidence>
<proteinExistence type="predicted"/>
<feature type="non-terminal residue" evidence="1">
    <location>
        <position position="1"/>
    </location>
</feature>
<sequence length="39" mass="4323">SFPLSCNDLAREKTLAEAPPLMIGGKNSDTIKIFLDIRF</sequence>
<reference evidence="1" key="1">
    <citation type="journal article" date="2014" name="Front. Microbiol.">
        <title>High frequency of phylogenetically diverse reductive dehalogenase-homologous genes in deep subseafloor sedimentary metagenomes.</title>
        <authorList>
            <person name="Kawai M."/>
            <person name="Futagami T."/>
            <person name="Toyoda A."/>
            <person name="Takaki Y."/>
            <person name="Nishi S."/>
            <person name="Hori S."/>
            <person name="Arai W."/>
            <person name="Tsubouchi T."/>
            <person name="Morono Y."/>
            <person name="Uchiyama I."/>
            <person name="Ito T."/>
            <person name="Fujiyama A."/>
            <person name="Inagaki F."/>
            <person name="Takami H."/>
        </authorList>
    </citation>
    <scope>NUCLEOTIDE SEQUENCE</scope>
    <source>
        <strain evidence="1">Expedition CK06-06</strain>
    </source>
</reference>
<name>X1VMP8_9ZZZZ</name>
<accession>X1VMP8</accession>
<dbReference type="EMBL" id="BARW01033446">
    <property type="protein sequence ID" value="GAJ09855.1"/>
    <property type="molecule type" value="Genomic_DNA"/>
</dbReference>
<gene>
    <name evidence="1" type="ORF">S12H4_52677</name>
</gene>
<organism evidence="1">
    <name type="scientific">marine sediment metagenome</name>
    <dbReference type="NCBI Taxonomy" id="412755"/>
    <lineage>
        <taxon>unclassified sequences</taxon>
        <taxon>metagenomes</taxon>
        <taxon>ecological metagenomes</taxon>
    </lineage>
</organism>